<accession>A0AAE0PC30</accession>
<reference evidence="2" key="2">
    <citation type="submission" date="2023-07" db="EMBL/GenBank/DDBJ databases">
        <authorList>
            <consortium name="Lawrence Berkeley National Laboratory"/>
            <person name="Haridas S."/>
            <person name="Hensen N."/>
            <person name="Bonometti L."/>
            <person name="Westerberg I."/>
            <person name="Brannstrom I.O."/>
            <person name="Guillou S."/>
            <person name="Cros-Aarteil S."/>
            <person name="Calhoun S."/>
            <person name="Kuo A."/>
            <person name="Mondo S."/>
            <person name="Pangilinan J."/>
            <person name="Riley R."/>
            <person name="LaButti K."/>
            <person name="Andreopoulos B."/>
            <person name="Lipzen A."/>
            <person name="Chen C."/>
            <person name="Yanf M."/>
            <person name="Daum C."/>
            <person name="Ng V."/>
            <person name="Clum A."/>
            <person name="Steindorff A."/>
            <person name="Ohm R."/>
            <person name="Martin F."/>
            <person name="Silar P."/>
            <person name="Natvig D."/>
            <person name="Lalanne C."/>
            <person name="Gautier V."/>
            <person name="Ament-velasquez S.L."/>
            <person name="Kruys A."/>
            <person name="Hutchinson M.I."/>
            <person name="Powell A.J."/>
            <person name="Barry K."/>
            <person name="Miller A.N."/>
            <person name="Grigoriev I.V."/>
            <person name="Debuchy R."/>
            <person name="Gladieux P."/>
            <person name="Thoren M.H."/>
            <person name="Johannesson H."/>
        </authorList>
    </citation>
    <scope>NUCLEOTIDE SEQUENCE</scope>
    <source>
        <strain evidence="2">FGSC 1904</strain>
    </source>
</reference>
<keyword evidence="3" id="KW-1185">Reference proteome</keyword>
<proteinExistence type="predicted"/>
<sequence>MSQAEVAIIRTSECGRARRCGGKTDGGRKKGREVGCGCGLSEIKYGMGKGPGLKPGAGMQGGWLQKGIYRYPLVGKDAEAGDRERGRVERKRKTVHTLSQ</sequence>
<evidence type="ECO:0000313" key="2">
    <source>
        <dbReference type="EMBL" id="KAK3397201.1"/>
    </source>
</evidence>
<reference evidence="2" key="1">
    <citation type="journal article" date="2023" name="Mol. Phylogenet. Evol.">
        <title>Genome-scale phylogeny and comparative genomics of the fungal order Sordariales.</title>
        <authorList>
            <person name="Hensen N."/>
            <person name="Bonometti L."/>
            <person name="Westerberg I."/>
            <person name="Brannstrom I.O."/>
            <person name="Guillou S."/>
            <person name="Cros-Aarteil S."/>
            <person name="Calhoun S."/>
            <person name="Haridas S."/>
            <person name="Kuo A."/>
            <person name="Mondo S."/>
            <person name="Pangilinan J."/>
            <person name="Riley R."/>
            <person name="LaButti K."/>
            <person name="Andreopoulos B."/>
            <person name="Lipzen A."/>
            <person name="Chen C."/>
            <person name="Yan M."/>
            <person name="Daum C."/>
            <person name="Ng V."/>
            <person name="Clum A."/>
            <person name="Steindorff A."/>
            <person name="Ohm R.A."/>
            <person name="Martin F."/>
            <person name="Silar P."/>
            <person name="Natvig D.O."/>
            <person name="Lalanne C."/>
            <person name="Gautier V."/>
            <person name="Ament-Velasquez S.L."/>
            <person name="Kruys A."/>
            <person name="Hutchinson M.I."/>
            <person name="Powell A.J."/>
            <person name="Barry K."/>
            <person name="Miller A.N."/>
            <person name="Grigoriev I.V."/>
            <person name="Debuchy R."/>
            <person name="Gladieux P."/>
            <person name="Hiltunen Thoren M."/>
            <person name="Johannesson H."/>
        </authorList>
    </citation>
    <scope>NUCLEOTIDE SEQUENCE</scope>
    <source>
        <strain evidence="2">FGSC 1904</strain>
    </source>
</reference>
<evidence type="ECO:0000256" key="1">
    <source>
        <dbReference type="SAM" id="MobiDB-lite"/>
    </source>
</evidence>
<dbReference type="EMBL" id="JAUTDP010000008">
    <property type="protein sequence ID" value="KAK3397201.1"/>
    <property type="molecule type" value="Genomic_DNA"/>
</dbReference>
<gene>
    <name evidence="2" type="ORF">B0T20DRAFT_415517</name>
</gene>
<evidence type="ECO:0000313" key="3">
    <source>
        <dbReference type="Proteomes" id="UP001281003"/>
    </source>
</evidence>
<comment type="caution">
    <text evidence="2">The sequence shown here is derived from an EMBL/GenBank/DDBJ whole genome shotgun (WGS) entry which is preliminary data.</text>
</comment>
<name>A0AAE0PC30_SORBR</name>
<dbReference type="AlphaFoldDB" id="A0AAE0PC30"/>
<dbReference type="Proteomes" id="UP001281003">
    <property type="component" value="Unassembled WGS sequence"/>
</dbReference>
<protein>
    <submittedName>
        <fullName evidence="2">Uncharacterized protein</fullName>
    </submittedName>
</protein>
<organism evidence="2 3">
    <name type="scientific">Sordaria brevicollis</name>
    <dbReference type="NCBI Taxonomy" id="83679"/>
    <lineage>
        <taxon>Eukaryota</taxon>
        <taxon>Fungi</taxon>
        <taxon>Dikarya</taxon>
        <taxon>Ascomycota</taxon>
        <taxon>Pezizomycotina</taxon>
        <taxon>Sordariomycetes</taxon>
        <taxon>Sordariomycetidae</taxon>
        <taxon>Sordariales</taxon>
        <taxon>Sordariaceae</taxon>
        <taxon>Sordaria</taxon>
    </lineage>
</organism>
<feature type="region of interest" description="Disordered" evidence="1">
    <location>
        <begin position="79"/>
        <end position="100"/>
    </location>
</feature>
<feature type="compositionally biased region" description="Basic residues" evidence="1">
    <location>
        <begin position="88"/>
        <end position="100"/>
    </location>
</feature>